<evidence type="ECO:0000313" key="4">
    <source>
        <dbReference type="Proteomes" id="UP000800303"/>
    </source>
</evidence>
<evidence type="ECO:0000256" key="1">
    <source>
        <dbReference type="SAM" id="Phobius"/>
    </source>
</evidence>
<keyword evidence="4" id="KW-1185">Reference proteome</keyword>
<feature type="transmembrane region" description="Helical" evidence="1">
    <location>
        <begin position="5"/>
        <end position="23"/>
    </location>
</feature>
<gene>
    <name evidence="3" type="ORF">GYN08_20655</name>
</gene>
<evidence type="ECO:0000259" key="2">
    <source>
        <dbReference type="Pfam" id="PF19701"/>
    </source>
</evidence>
<dbReference type="Proteomes" id="UP000800303">
    <property type="component" value="Unassembled WGS sequence"/>
</dbReference>
<sequence length="72" mass="8341">MAEKIIVFIFFIPLLAVLVWSFFDPRESLLLGKRWMFNEEPEPSEGAIRYIKVASAISIVVLILLFILIIFL</sequence>
<keyword evidence="1" id="KW-1133">Transmembrane helix</keyword>
<dbReference type="Pfam" id="PF19701">
    <property type="entry name" value="DUF6199"/>
    <property type="match status" value="1"/>
</dbReference>
<feature type="transmembrane region" description="Helical" evidence="1">
    <location>
        <begin position="50"/>
        <end position="71"/>
    </location>
</feature>
<comment type="caution">
    <text evidence="3">The sequence shown here is derived from an EMBL/GenBank/DDBJ whole genome shotgun (WGS) entry which is preliminary data.</text>
</comment>
<proteinExistence type="predicted"/>
<keyword evidence="1" id="KW-0472">Membrane</keyword>
<dbReference type="EMBL" id="JAAFGS010000010">
    <property type="protein sequence ID" value="NGZ77707.1"/>
    <property type="molecule type" value="Genomic_DNA"/>
</dbReference>
<feature type="domain" description="DUF6199" evidence="2">
    <location>
        <begin position="10"/>
        <end position="68"/>
    </location>
</feature>
<evidence type="ECO:0000313" key="3">
    <source>
        <dbReference type="EMBL" id="NGZ77707.1"/>
    </source>
</evidence>
<dbReference type="InterPro" id="IPR045679">
    <property type="entry name" value="DUF6199"/>
</dbReference>
<accession>A0ABX0F9T7</accession>
<protein>
    <recommendedName>
        <fullName evidence="2">DUF6199 domain-containing protein</fullName>
    </recommendedName>
</protein>
<name>A0ABX0F9T7_9BACL</name>
<keyword evidence="1" id="KW-0812">Transmembrane</keyword>
<dbReference type="RefSeq" id="WP_166278620.1">
    <property type="nucleotide sequence ID" value="NZ_JAAFGS010000010.1"/>
</dbReference>
<organism evidence="3 4">
    <name type="scientific">Saccharibacillus alkalitolerans</name>
    <dbReference type="NCBI Taxonomy" id="2705290"/>
    <lineage>
        <taxon>Bacteria</taxon>
        <taxon>Bacillati</taxon>
        <taxon>Bacillota</taxon>
        <taxon>Bacilli</taxon>
        <taxon>Bacillales</taxon>
        <taxon>Paenibacillaceae</taxon>
        <taxon>Saccharibacillus</taxon>
    </lineage>
</organism>
<reference evidence="3 4" key="1">
    <citation type="submission" date="2020-01" db="EMBL/GenBank/DDBJ databases">
        <title>Polyphasic characterisation and genomic insights into a novel alkali tolerant bacterium VR-M41.</title>
        <authorList>
            <person name="Vemuluri V.R."/>
        </authorList>
    </citation>
    <scope>NUCLEOTIDE SEQUENCE [LARGE SCALE GENOMIC DNA]</scope>
    <source>
        <strain evidence="3 4">VR-M41</strain>
    </source>
</reference>